<feature type="transmembrane region" description="Helical" evidence="6">
    <location>
        <begin position="28"/>
        <end position="50"/>
    </location>
</feature>
<name>A0ABS9CSI8_9FIRM</name>
<dbReference type="PIRSF" id="PIRSF035875">
    <property type="entry name" value="RNase_BN"/>
    <property type="match status" value="1"/>
</dbReference>
<keyword evidence="5 6" id="KW-0472">Membrane</keyword>
<dbReference type="EMBL" id="JAFBIT010000004">
    <property type="protein sequence ID" value="MCF2653311.1"/>
    <property type="molecule type" value="Genomic_DNA"/>
</dbReference>
<dbReference type="PANTHER" id="PTHR30213">
    <property type="entry name" value="INNER MEMBRANE PROTEIN YHJD"/>
    <property type="match status" value="1"/>
</dbReference>
<dbReference type="Pfam" id="PF03631">
    <property type="entry name" value="Virul_fac_BrkB"/>
    <property type="match status" value="1"/>
</dbReference>
<evidence type="ECO:0000256" key="3">
    <source>
        <dbReference type="ARBA" id="ARBA00022692"/>
    </source>
</evidence>
<reference evidence="7 8" key="1">
    <citation type="submission" date="2020-12" db="EMBL/GenBank/DDBJ databases">
        <title>Whole genome sequences of gut porcine anaerobes.</title>
        <authorList>
            <person name="Kubasova T."/>
            <person name="Jahodarova E."/>
            <person name="Rychlik I."/>
        </authorList>
    </citation>
    <scope>NUCLEOTIDE SEQUENCE [LARGE SCALE GENOMIC DNA]</scope>
    <source>
        <strain evidence="7 8">An867</strain>
    </source>
</reference>
<keyword evidence="8" id="KW-1185">Reference proteome</keyword>
<evidence type="ECO:0000256" key="1">
    <source>
        <dbReference type="ARBA" id="ARBA00004651"/>
    </source>
</evidence>
<accession>A0ABS9CSI8</accession>
<evidence type="ECO:0000256" key="5">
    <source>
        <dbReference type="ARBA" id="ARBA00023136"/>
    </source>
</evidence>
<evidence type="ECO:0000313" key="7">
    <source>
        <dbReference type="EMBL" id="MCF2653311.1"/>
    </source>
</evidence>
<comment type="subcellular location">
    <subcellularLocation>
        <location evidence="1">Cell membrane</location>
        <topology evidence="1">Multi-pass membrane protein</topology>
    </subcellularLocation>
</comment>
<evidence type="ECO:0000256" key="4">
    <source>
        <dbReference type="ARBA" id="ARBA00022989"/>
    </source>
</evidence>
<keyword evidence="3 6" id="KW-0812">Transmembrane</keyword>
<keyword evidence="2" id="KW-1003">Cell membrane</keyword>
<comment type="caution">
    <text evidence="7">The sequence shown here is derived from an EMBL/GenBank/DDBJ whole genome shotgun (WGS) entry which is preliminary data.</text>
</comment>
<dbReference type="Proteomes" id="UP001299220">
    <property type="component" value="Unassembled WGS sequence"/>
</dbReference>
<dbReference type="NCBIfam" id="TIGR00765">
    <property type="entry name" value="yihY_not_rbn"/>
    <property type="match status" value="1"/>
</dbReference>
<dbReference type="InterPro" id="IPR017039">
    <property type="entry name" value="Virul_fac_BrkB"/>
</dbReference>
<evidence type="ECO:0000256" key="2">
    <source>
        <dbReference type="ARBA" id="ARBA00022475"/>
    </source>
</evidence>
<evidence type="ECO:0000256" key="6">
    <source>
        <dbReference type="SAM" id="Phobius"/>
    </source>
</evidence>
<protein>
    <submittedName>
        <fullName evidence="7">YihY/virulence factor BrkB family protein</fullName>
    </submittedName>
</protein>
<feature type="transmembrane region" description="Helical" evidence="6">
    <location>
        <begin position="203"/>
        <end position="223"/>
    </location>
</feature>
<dbReference type="PANTHER" id="PTHR30213:SF0">
    <property type="entry name" value="UPF0761 MEMBRANE PROTEIN YIHY"/>
    <property type="match status" value="1"/>
</dbReference>
<sequence length="298" mass="34317">MKSLIQKHFVWFSEKIDRDAVDSYAAQVSFWILIAFIPFVMFVLTLLQIIRFEDTTLLFAFANMMPEPVEQLLRLLFSEIRAPQGILSMTAIVCVWSASTGMLALVKGLYAVFDVPKKRNFIFMRVLAILYTLALAIILLVSMGLLVFGDMLYEWLIPYMPPAFPKLVREFKPLMGFAILLLFFWLMFIAIPRKQVSWRNAFWGAALAAAGWVLFSFFFSIFVENFSNYATIYGSLAAIIILMMWLYICMFILLIGGELAMWLQHSSIKPDVRARLGKFVRRKKRAQKGNPHGKTTQK</sequence>
<evidence type="ECO:0000313" key="8">
    <source>
        <dbReference type="Proteomes" id="UP001299220"/>
    </source>
</evidence>
<gene>
    <name evidence="7" type="ORF">JQM67_11940</name>
</gene>
<dbReference type="RefSeq" id="WP_235324345.1">
    <property type="nucleotide sequence ID" value="NZ_JAFBIT010000004.1"/>
</dbReference>
<feature type="transmembrane region" description="Helical" evidence="6">
    <location>
        <begin position="86"/>
        <end position="106"/>
    </location>
</feature>
<organism evidence="7 8">
    <name type="scientific">Anaeromassilibacillus senegalensis</name>
    <dbReference type="NCBI Taxonomy" id="1673717"/>
    <lineage>
        <taxon>Bacteria</taxon>
        <taxon>Bacillati</taxon>
        <taxon>Bacillota</taxon>
        <taxon>Clostridia</taxon>
        <taxon>Eubacteriales</taxon>
        <taxon>Acutalibacteraceae</taxon>
        <taxon>Anaeromassilibacillus</taxon>
    </lineage>
</organism>
<proteinExistence type="predicted"/>
<feature type="transmembrane region" description="Helical" evidence="6">
    <location>
        <begin position="127"/>
        <end position="153"/>
    </location>
</feature>
<feature type="transmembrane region" description="Helical" evidence="6">
    <location>
        <begin position="173"/>
        <end position="191"/>
    </location>
</feature>
<keyword evidence="4 6" id="KW-1133">Transmembrane helix</keyword>
<feature type="transmembrane region" description="Helical" evidence="6">
    <location>
        <begin position="229"/>
        <end position="255"/>
    </location>
</feature>